<evidence type="ECO:0000313" key="2">
    <source>
        <dbReference type="Proteomes" id="UP000823749"/>
    </source>
</evidence>
<dbReference type="EMBL" id="JACTNZ010000002">
    <property type="protein sequence ID" value="KAG5559955.1"/>
    <property type="molecule type" value="Genomic_DNA"/>
</dbReference>
<protein>
    <submittedName>
        <fullName evidence="1">Uncharacterized protein</fullName>
    </submittedName>
</protein>
<name>A0AAV6L5N0_9ERIC</name>
<organism evidence="1 2">
    <name type="scientific">Rhododendron griersonianum</name>
    <dbReference type="NCBI Taxonomy" id="479676"/>
    <lineage>
        <taxon>Eukaryota</taxon>
        <taxon>Viridiplantae</taxon>
        <taxon>Streptophyta</taxon>
        <taxon>Embryophyta</taxon>
        <taxon>Tracheophyta</taxon>
        <taxon>Spermatophyta</taxon>
        <taxon>Magnoliopsida</taxon>
        <taxon>eudicotyledons</taxon>
        <taxon>Gunneridae</taxon>
        <taxon>Pentapetalae</taxon>
        <taxon>asterids</taxon>
        <taxon>Ericales</taxon>
        <taxon>Ericaceae</taxon>
        <taxon>Ericoideae</taxon>
        <taxon>Rhodoreae</taxon>
        <taxon>Rhododendron</taxon>
    </lineage>
</organism>
<dbReference type="Proteomes" id="UP000823749">
    <property type="component" value="Chromosome 2"/>
</dbReference>
<accession>A0AAV6L5N0</accession>
<dbReference type="AlphaFoldDB" id="A0AAV6L5N0"/>
<evidence type="ECO:0000313" key="1">
    <source>
        <dbReference type="EMBL" id="KAG5559955.1"/>
    </source>
</evidence>
<sequence>MGESGVNPGVDEVNQAHDITDLVGVSTDMVVHSINHEGDISLYRKELVKGVSSLVSEQVGDIGSASNKFTVLQDTSGTLEEDQAFLPSVEEFDAGMIQDLVSVDILPVKALWIEDCYGKILGPCIRVILPVLGFRWVISILFDSALKG</sequence>
<gene>
    <name evidence="1" type="ORF">RHGRI_003299</name>
</gene>
<reference evidence="1" key="1">
    <citation type="submission" date="2020-08" db="EMBL/GenBank/DDBJ databases">
        <title>Plant Genome Project.</title>
        <authorList>
            <person name="Zhang R.-G."/>
        </authorList>
    </citation>
    <scope>NUCLEOTIDE SEQUENCE</scope>
    <source>
        <strain evidence="1">WSP0</strain>
        <tissue evidence="1">Leaf</tissue>
    </source>
</reference>
<proteinExistence type="predicted"/>
<keyword evidence="2" id="KW-1185">Reference proteome</keyword>
<comment type="caution">
    <text evidence="1">The sequence shown here is derived from an EMBL/GenBank/DDBJ whole genome shotgun (WGS) entry which is preliminary data.</text>
</comment>